<sequence>MDEIELTEKENTIFQWYMIRNNTAMINGLIDWIVNEPPKRRMLTSDTTHERVFHLMYPSLKKQVVIGTGKGGDKKWGVKKFTLDFYDKDNNIAYEIDEKSHETEIGRLRDKYRDMLLNYLYGIRAVRYSNKEVENMLKRRIKELGVEHFGIDNK</sequence>
<dbReference type="Proteomes" id="UP000272112">
    <property type="component" value="Segment"/>
</dbReference>
<accession>A0A3G8FEY9</accession>
<evidence type="ECO:0000259" key="1">
    <source>
        <dbReference type="Pfam" id="PF04480"/>
    </source>
</evidence>
<proteinExistence type="predicted"/>
<evidence type="ECO:0000313" key="2">
    <source>
        <dbReference type="EMBL" id="AZF92360.1"/>
    </source>
</evidence>
<dbReference type="EMBL" id="MH937468">
    <property type="protein sequence ID" value="AZF92360.1"/>
    <property type="molecule type" value="Genomic_DNA"/>
</dbReference>
<protein>
    <recommendedName>
        <fullName evidence="1">DUF559 domain-containing protein</fullName>
    </recommendedName>
</protein>
<evidence type="ECO:0000313" key="3">
    <source>
        <dbReference type="Proteomes" id="UP000272112"/>
    </source>
</evidence>
<reference evidence="2 3" key="1">
    <citation type="submission" date="2018-09" db="EMBL/GenBank/DDBJ databases">
        <title>A comparative genomics approach for identifying host-range determinants of bacteriophages infecting Streptococcus thermophilus.</title>
        <authorList>
            <person name="Szymczak P."/>
            <person name="Rau M.H."/>
            <person name="Monteiro J.M."/>
            <person name="de Pinho M.G."/>
            <person name="Filipe S.R."/>
            <person name="Vogensen F.K."/>
            <person name="Zeidan A."/>
            <person name="Janzen T."/>
        </authorList>
    </citation>
    <scope>NUCLEOTIDE SEQUENCE [LARGE SCALE GENOMIC DNA]</scope>
</reference>
<dbReference type="Pfam" id="PF04480">
    <property type="entry name" value="DUF559"/>
    <property type="match status" value="1"/>
</dbReference>
<name>A0A3G8FEY9_9CAUD</name>
<organism evidence="2 3">
    <name type="scientific">Streptococcus phage CHPC879</name>
    <dbReference type="NCBI Taxonomy" id="2365045"/>
    <lineage>
        <taxon>Viruses</taxon>
        <taxon>Duplodnaviria</taxon>
        <taxon>Heunggongvirae</taxon>
        <taxon>Uroviricota</taxon>
        <taxon>Caudoviricetes</taxon>
        <taxon>Aliceevansviridae</taxon>
        <taxon>Moineauvirus</taxon>
        <taxon>Moineauvirus CHPC879</taxon>
    </lineage>
</organism>
<keyword evidence="3" id="KW-1185">Reference proteome</keyword>
<feature type="domain" description="DUF559" evidence="1">
    <location>
        <begin position="74"/>
        <end position="140"/>
    </location>
</feature>
<dbReference type="InterPro" id="IPR007569">
    <property type="entry name" value="DUF559"/>
</dbReference>
<gene>
    <name evidence="2" type="ORF">CHPC879_0025</name>
</gene>